<gene>
    <name evidence="1" type="ORF">NCTC12905_01003</name>
</gene>
<dbReference type="Proteomes" id="UP000274201">
    <property type="component" value="Chromosome"/>
</dbReference>
<sequence>MAAALWGTIATLLWIFSTKATSVWDLWWVPFSL</sequence>
<reference evidence="1 2" key="1">
    <citation type="submission" date="2018-12" db="EMBL/GenBank/DDBJ databases">
        <authorList>
            <consortium name="Pathogen Informatics"/>
        </authorList>
    </citation>
    <scope>NUCLEOTIDE SEQUENCE [LARGE SCALE GENOMIC DNA]</scope>
    <source>
        <strain evidence="1 2">NCTC12905</strain>
    </source>
</reference>
<dbReference type="EMBL" id="LR134529">
    <property type="protein sequence ID" value="VEJ45353.1"/>
    <property type="molecule type" value="Genomic_DNA"/>
</dbReference>
<evidence type="ECO:0000313" key="2">
    <source>
        <dbReference type="Proteomes" id="UP000274201"/>
    </source>
</evidence>
<proteinExistence type="predicted"/>
<protein>
    <submittedName>
        <fullName evidence="1">Uncharacterized protein</fullName>
    </submittedName>
</protein>
<dbReference type="AlphaFoldDB" id="A0A3S5C0H7"/>
<name>A0A3S5C0H7_BARVI</name>
<organism evidence="1 2">
    <name type="scientific">Bartonella vinsonii</name>
    <name type="common">Rochalimaea vinsonii</name>
    <dbReference type="NCBI Taxonomy" id="33047"/>
    <lineage>
        <taxon>Bacteria</taxon>
        <taxon>Pseudomonadati</taxon>
        <taxon>Pseudomonadota</taxon>
        <taxon>Alphaproteobacteria</taxon>
        <taxon>Hyphomicrobiales</taxon>
        <taxon>Bartonellaceae</taxon>
        <taxon>Bartonella</taxon>
    </lineage>
</organism>
<accession>A0A3S5C0H7</accession>
<evidence type="ECO:0000313" key="1">
    <source>
        <dbReference type="EMBL" id="VEJ45353.1"/>
    </source>
</evidence>